<dbReference type="Gene3D" id="1.10.287.130">
    <property type="match status" value="1"/>
</dbReference>
<dbReference type="InterPro" id="IPR003594">
    <property type="entry name" value="HATPase_dom"/>
</dbReference>
<dbReference type="Gene3D" id="3.30.565.10">
    <property type="entry name" value="Histidine kinase-like ATPase, C-terminal domain"/>
    <property type="match status" value="1"/>
</dbReference>
<comment type="caution">
    <text evidence="9">The sequence shown here is derived from an EMBL/GenBank/DDBJ whole genome shotgun (WGS) entry which is preliminary data.</text>
</comment>
<dbReference type="SMART" id="SM00387">
    <property type="entry name" value="HATPase_c"/>
    <property type="match status" value="1"/>
</dbReference>
<dbReference type="InterPro" id="IPR052162">
    <property type="entry name" value="Sensor_kinase/Photoreceptor"/>
</dbReference>
<evidence type="ECO:0000256" key="5">
    <source>
        <dbReference type="ARBA" id="ARBA00022777"/>
    </source>
</evidence>
<dbReference type="PANTHER" id="PTHR43304:SF1">
    <property type="entry name" value="PAC DOMAIN-CONTAINING PROTEIN"/>
    <property type="match status" value="1"/>
</dbReference>
<evidence type="ECO:0000313" key="9">
    <source>
        <dbReference type="EMBL" id="KKN46078.1"/>
    </source>
</evidence>
<evidence type="ECO:0000259" key="7">
    <source>
        <dbReference type="PROSITE" id="PS50112"/>
    </source>
</evidence>
<evidence type="ECO:0000256" key="4">
    <source>
        <dbReference type="ARBA" id="ARBA00022679"/>
    </source>
</evidence>
<name>A0A0F9TXD9_9ZZZZ</name>
<dbReference type="PRINTS" id="PR00344">
    <property type="entry name" value="BCTRLSENSOR"/>
</dbReference>
<dbReference type="AlphaFoldDB" id="A0A0F9TXD9"/>
<evidence type="ECO:0000259" key="6">
    <source>
        <dbReference type="PROSITE" id="PS50109"/>
    </source>
</evidence>
<sequence length="492" mass="56917">MTSIDQKLKESEEKYSNLFQHSNDGIFLHDLDGNITDVNRKVLEQLGYTKSEILSLKVSQLHPTSEMVESKKAFDKISENGFVRFEVNFKKKNGEIFPAEVSSSLFTIGGEKVIQGILRDITDRKLSELMLKESEEKFRSIFESIPDLFFLVSGDTTILDYKGNLDELYLPPEEFLGKKMTSLMPESVAVLSLNSITKTLETHEPHIIEYNLDMNGENRFYETRHLYFSEDRVLVFVRDITERKNTQEDLLMSEKKFRESYDRANFYKDLFAHDINNILQVINSSAELILYQLGDSEKSKNISNIATIITRQIERGAKLVYNVRTLSELEEEEIITKRVEINKFIKNARTFVTKAYDRRNIRITFESVRKKHYTKANDLLQDVFENVLINGIKYNENSDIEIKVKISKQEVDTEDYVKIEFIDNGIGVDDERKEVIFLSGHREFKGSKGMGLGLSLVSKILTIFNGKVWVEDKIKGDYAKGSNFVILLPEFK</sequence>
<feature type="domain" description="PAC" evidence="8">
    <location>
        <begin position="83"/>
        <end position="133"/>
    </location>
</feature>
<accession>A0A0F9TXD9</accession>
<reference evidence="9" key="1">
    <citation type="journal article" date="2015" name="Nature">
        <title>Complex archaea that bridge the gap between prokaryotes and eukaryotes.</title>
        <authorList>
            <person name="Spang A."/>
            <person name="Saw J.H."/>
            <person name="Jorgensen S.L."/>
            <person name="Zaremba-Niedzwiedzka K."/>
            <person name="Martijn J."/>
            <person name="Lind A.E."/>
            <person name="van Eijk R."/>
            <person name="Schleper C."/>
            <person name="Guy L."/>
            <person name="Ettema T.J."/>
        </authorList>
    </citation>
    <scope>NUCLEOTIDE SEQUENCE</scope>
</reference>
<dbReference type="SMART" id="SM00086">
    <property type="entry name" value="PAC"/>
    <property type="match status" value="1"/>
</dbReference>
<dbReference type="Pfam" id="PF02518">
    <property type="entry name" value="HATPase_c"/>
    <property type="match status" value="1"/>
</dbReference>
<dbReference type="GO" id="GO:0000155">
    <property type="term" value="F:phosphorelay sensor kinase activity"/>
    <property type="evidence" value="ECO:0007669"/>
    <property type="project" value="InterPro"/>
</dbReference>
<keyword evidence="3" id="KW-0597">Phosphoprotein</keyword>
<keyword evidence="5" id="KW-0418">Kinase</keyword>
<dbReference type="SMART" id="SM00091">
    <property type="entry name" value="PAS"/>
    <property type="match status" value="2"/>
</dbReference>
<dbReference type="InterPro" id="IPR013656">
    <property type="entry name" value="PAS_4"/>
</dbReference>
<dbReference type="InterPro" id="IPR000700">
    <property type="entry name" value="PAS-assoc_C"/>
</dbReference>
<gene>
    <name evidence="9" type="ORF">LCGC14_0676560</name>
</gene>
<evidence type="ECO:0000256" key="3">
    <source>
        <dbReference type="ARBA" id="ARBA00022553"/>
    </source>
</evidence>
<comment type="catalytic activity">
    <reaction evidence="1">
        <text>ATP + protein L-histidine = ADP + protein N-phospho-L-histidine.</text>
        <dbReference type="EC" id="2.7.13.3"/>
    </reaction>
</comment>
<dbReference type="InterPro" id="IPR000014">
    <property type="entry name" value="PAS"/>
</dbReference>
<evidence type="ECO:0000259" key="8">
    <source>
        <dbReference type="PROSITE" id="PS50113"/>
    </source>
</evidence>
<organism evidence="9">
    <name type="scientific">marine sediment metagenome</name>
    <dbReference type="NCBI Taxonomy" id="412755"/>
    <lineage>
        <taxon>unclassified sequences</taxon>
        <taxon>metagenomes</taxon>
        <taxon>ecological metagenomes</taxon>
    </lineage>
</organism>
<dbReference type="EMBL" id="LAZR01001351">
    <property type="protein sequence ID" value="KKN46078.1"/>
    <property type="molecule type" value="Genomic_DNA"/>
</dbReference>
<dbReference type="PROSITE" id="PS50112">
    <property type="entry name" value="PAS"/>
    <property type="match status" value="1"/>
</dbReference>
<dbReference type="InterPro" id="IPR004358">
    <property type="entry name" value="Sig_transdc_His_kin-like_C"/>
</dbReference>
<evidence type="ECO:0000256" key="2">
    <source>
        <dbReference type="ARBA" id="ARBA00012438"/>
    </source>
</evidence>
<dbReference type="PROSITE" id="PS50113">
    <property type="entry name" value="PAC"/>
    <property type="match status" value="1"/>
</dbReference>
<dbReference type="SUPFAM" id="SSF55785">
    <property type="entry name" value="PYP-like sensor domain (PAS domain)"/>
    <property type="match status" value="2"/>
</dbReference>
<proteinExistence type="predicted"/>
<feature type="domain" description="Histidine kinase" evidence="6">
    <location>
        <begin position="270"/>
        <end position="492"/>
    </location>
</feature>
<dbReference type="EC" id="2.7.13.3" evidence="2"/>
<protein>
    <recommendedName>
        <fullName evidence="2">histidine kinase</fullName>
        <ecNumber evidence="2">2.7.13.3</ecNumber>
    </recommendedName>
</protein>
<dbReference type="CDD" id="cd00082">
    <property type="entry name" value="HisKA"/>
    <property type="match status" value="1"/>
</dbReference>
<dbReference type="PROSITE" id="PS50109">
    <property type="entry name" value="HIS_KIN"/>
    <property type="match status" value="1"/>
</dbReference>
<dbReference type="SUPFAM" id="SSF55874">
    <property type="entry name" value="ATPase domain of HSP90 chaperone/DNA topoisomerase II/histidine kinase"/>
    <property type="match status" value="1"/>
</dbReference>
<keyword evidence="4" id="KW-0808">Transferase</keyword>
<dbReference type="InterPro" id="IPR003661">
    <property type="entry name" value="HisK_dim/P_dom"/>
</dbReference>
<evidence type="ECO:0000256" key="1">
    <source>
        <dbReference type="ARBA" id="ARBA00000085"/>
    </source>
</evidence>
<dbReference type="InterPro" id="IPR036890">
    <property type="entry name" value="HATPase_C_sf"/>
</dbReference>
<dbReference type="InterPro" id="IPR005467">
    <property type="entry name" value="His_kinase_dom"/>
</dbReference>
<dbReference type="InterPro" id="IPR035965">
    <property type="entry name" value="PAS-like_dom_sf"/>
</dbReference>
<dbReference type="PANTHER" id="PTHR43304">
    <property type="entry name" value="PHYTOCHROME-LIKE PROTEIN CPH1"/>
    <property type="match status" value="1"/>
</dbReference>
<dbReference type="Pfam" id="PF08448">
    <property type="entry name" value="PAS_4"/>
    <property type="match status" value="1"/>
</dbReference>
<dbReference type="CDD" id="cd00130">
    <property type="entry name" value="PAS"/>
    <property type="match status" value="1"/>
</dbReference>
<feature type="domain" description="PAS" evidence="7">
    <location>
        <begin position="11"/>
        <end position="81"/>
    </location>
</feature>
<dbReference type="NCBIfam" id="TIGR00229">
    <property type="entry name" value="sensory_box"/>
    <property type="match status" value="2"/>
</dbReference>
<dbReference type="Gene3D" id="3.30.450.20">
    <property type="entry name" value="PAS domain"/>
    <property type="match status" value="2"/>
</dbReference>
<dbReference type="InterPro" id="IPR001610">
    <property type="entry name" value="PAC"/>
</dbReference>
<dbReference type="Pfam" id="PF13426">
    <property type="entry name" value="PAS_9"/>
    <property type="match status" value="1"/>
</dbReference>